<gene>
    <name evidence="1" type="ORF">BDD14_0514</name>
</gene>
<dbReference type="AlphaFoldDB" id="A0A4Q7YNG0"/>
<comment type="caution">
    <text evidence="1">The sequence shown here is derived from an EMBL/GenBank/DDBJ whole genome shotgun (WGS) entry which is preliminary data.</text>
</comment>
<sequence length="70" mass="7832">MECHMVEGPTLRSVPACRAHQSFYACSVYESADSRVADGRKEGRISNRKSAFLDRVRCEPQSVKKSLLVS</sequence>
<dbReference type="Proteomes" id="UP000292958">
    <property type="component" value="Unassembled WGS sequence"/>
</dbReference>
<organism evidence="1 2">
    <name type="scientific">Edaphobacter modestus</name>
    <dbReference type="NCBI Taxonomy" id="388466"/>
    <lineage>
        <taxon>Bacteria</taxon>
        <taxon>Pseudomonadati</taxon>
        <taxon>Acidobacteriota</taxon>
        <taxon>Terriglobia</taxon>
        <taxon>Terriglobales</taxon>
        <taxon>Acidobacteriaceae</taxon>
        <taxon>Edaphobacter</taxon>
    </lineage>
</organism>
<keyword evidence="2" id="KW-1185">Reference proteome</keyword>
<accession>A0A4Q7YNG0</accession>
<name>A0A4Q7YNG0_9BACT</name>
<reference evidence="1 2" key="1">
    <citation type="submission" date="2019-02" db="EMBL/GenBank/DDBJ databases">
        <title>Genomic Encyclopedia of Archaeal and Bacterial Type Strains, Phase II (KMG-II): from individual species to whole genera.</title>
        <authorList>
            <person name="Goeker M."/>
        </authorList>
    </citation>
    <scope>NUCLEOTIDE SEQUENCE [LARGE SCALE GENOMIC DNA]</scope>
    <source>
        <strain evidence="1 2">DSM 18101</strain>
    </source>
</reference>
<evidence type="ECO:0000313" key="2">
    <source>
        <dbReference type="Proteomes" id="UP000292958"/>
    </source>
</evidence>
<dbReference type="EMBL" id="SHKW01000001">
    <property type="protein sequence ID" value="RZU39167.1"/>
    <property type="molecule type" value="Genomic_DNA"/>
</dbReference>
<protein>
    <submittedName>
        <fullName evidence="1">Uncharacterized protein</fullName>
    </submittedName>
</protein>
<evidence type="ECO:0000313" key="1">
    <source>
        <dbReference type="EMBL" id="RZU39167.1"/>
    </source>
</evidence>
<proteinExistence type="predicted"/>